<feature type="region of interest" description="Disordered" evidence="1">
    <location>
        <begin position="46"/>
        <end position="70"/>
    </location>
</feature>
<protein>
    <submittedName>
        <fullName evidence="2">Uncharacterized protein</fullName>
    </submittedName>
</protein>
<organism evidence="2 3">
    <name type="scientific">Lunasporangiospora selenospora</name>
    <dbReference type="NCBI Taxonomy" id="979761"/>
    <lineage>
        <taxon>Eukaryota</taxon>
        <taxon>Fungi</taxon>
        <taxon>Fungi incertae sedis</taxon>
        <taxon>Mucoromycota</taxon>
        <taxon>Mortierellomycotina</taxon>
        <taxon>Mortierellomycetes</taxon>
        <taxon>Mortierellales</taxon>
        <taxon>Mortierellaceae</taxon>
        <taxon>Lunasporangiospora</taxon>
    </lineage>
</organism>
<sequence length="196" mass="22198">MTSRYPPQSRMPTLVPQNTQKLWYPTQRGVEHMNLQLMEEEMAYENTDPEVERYDEEEEEEDVDGEEHDEGVAIEGEITMQEEMDQYDLDDGISVATGDLYDNEHHDHGEDDLDLSVDLGAVGSIAMDADLDLMEASDMVEDSLDLQEAQARGPILSFDMDPDSPSYQLYSEGRDLDADIEDAQPTFYGSDDDISQ</sequence>
<dbReference type="OrthoDB" id="2437493at2759"/>
<dbReference type="EMBL" id="JAABOA010000737">
    <property type="protein sequence ID" value="KAF9583318.1"/>
    <property type="molecule type" value="Genomic_DNA"/>
</dbReference>
<keyword evidence="3" id="KW-1185">Reference proteome</keyword>
<comment type="caution">
    <text evidence="2">The sequence shown here is derived from an EMBL/GenBank/DDBJ whole genome shotgun (WGS) entry which is preliminary data.</text>
</comment>
<proteinExistence type="predicted"/>
<feature type="compositionally biased region" description="Acidic residues" evidence="1">
    <location>
        <begin position="46"/>
        <end position="69"/>
    </location>
</feature>
<evidence type="ECO:0000313" key="2">
    <source>
        <dbReference type="EMBL" id="KAF9583318.1"/>
    </source>
</evidence>
<evidence type="ECO:0000256" key="1">
    <source>
        <dbReference type="SAM" id="MobiDB-lite"/>
    </source>
</evidence>
<gene>
    <name evidence="2" type="ORF">BGW38_009759</name>
</gene>
<dbReference type="Proteomes" id="UP000780801">
    <property type="component" value="Unassembled WGS sequence"/>
</dbReference>
<accession>A0A9P6FXA1</accession>
<feature type="region of interest" description="Disordered" evidence="1">
    <location>
        <begin position="153"/>
        <end position="196"/>
    </location>
</feature>
<name>A0A9P6FXA1_9FUNG</name>
<reference evidence="2" key="1">
    <citation type="journal article" date="2020" name="Fungal Divers.">
        <title>Resolving the Mortierellaceae phylogeny through synthesis of multi-gene phylogenetics and phylogenomics.</title>
        <authorList>
            <person name="Vandepol N."/>
            <person name="Liber J."/>
            <person name="Desiro A."/>
            <person name="Na H."/>
            <person name="Kennedy M."/>
            <person name="Barry K."/>
            <person name="Grigoriev I.V."/>
            <person name="Miller A.N."/>
            <person name="O'Donnell K."/>
            <person name="Stajich J.E."/>
            <person name="Bonito G."/>
        </authorList>
    </citation>
    <scope>NUCLEOTIDE SEQUENCE</scope>
    <source>
        <strain evidence="2">KOD1015</strain>
    </source>
</reference>
<dbReference type="AlphaFoldDB" id="A0A9P6FXA1"/>
<evidence type="ECO:0000313" key="3">
    <source>
        <dbReference type="Proteomes" id="UP000780801"/>
    </source>
</evidence>